<proteinExistence type="predicted"/>
<dbReference type="EMBL" id="LGPB01000072">
    <property type="protein sequence ID" value="KRG13760.1"/>
    <property type="molecule type" value="Genomic_DNA"/>
</dbReference>
<feature type="non-terminal residue" evidence="1">
    <location>
        <position position="1"/>
    </location>
</feature>
<dbReference type="Proteomes" id="UP000053881">
    <property type="component" value="Unassembled WGS sequence"/>
</dbReference>
<sequence>LFTDPLELNNVAEREPEIVKALTERMEAYIAKREHATGRTNPMYTNLHWHGLEQGPFETSQEAFDSMYIGSIETAQDLQAKEKEKANESKV</sequence>
<comment type="caution">
    <text evidence="1">The sequence shown here is derived from an EMBL/GenBank/DDBJ whole genome shotgun (WGS) entry which is preliminary data.</text>
</comment>
<reference evidence="1 2" key="1">
    <citation type="submission" date="2015-06" db="EMBL/GenBank/DDBJ databases">
        <title>Genome sequencing project of Bacillus galactosidilyticus PL133.</title>
        <authorList>
            <person name="Gaiero J."/>
            <person name="Nicol R."/>
            <person name="Habash M."/>
        </authorList>
    </citation>
    <scope>NUCLEOTIDE SEQUENCE [LARGE SCALE GENOMIC DNA]</scope>
    <source>
        <strain evidence="1 2">PL133</strain>
    </source>
</reference>
<evidence type="ECO:0000313" key="1">
    <source>
        <dbReference type="EMBL" id="KRG13760.1"/>
    </source>
</evidence>
<protein>
    <submittedName>
        <fullName evidence="1">Sulfatase</fullName>
    </submittedName>
</protein>
<name>A0A0Q9XY91_9BACI</name>
<gene>
    <name evidence="1" type="ORF">ACA29_07655</name>
</gene>
<dbReference type="AlphaFoldDB" id="A0A0Q9XY91"/>
<evidence type="ECO:0000313" key="2">
    <source>
        <dbReference type="Proteomes" id="UP000053881"/>
    </source>
</evidence>
<organism evidence="1 2">
    <name type="scientific">Lederbergia galactosidilytica</name>
    <dbReference type="NCBI Taxonomy" id="217031"/>
    <lineage>
        <taxon>Bacteria</taxon>
        <taxon>Bacillati</taxon>
        <taxon>Bacillota</taxon>
        <taxon>Bacilli</taxon>
        <taxon>Bacillales</taxon>
        <taxon>Bacillaceae</taxon>
        <taxon>Lederbergia</taxon>
    </lineage>
</organism>
<accession>A0A0Q9XY91</accession>